<feature type="domain" description="DUF1731" evidence="3">
    <location>
        <begin position="271"/>
        <end position="317"/>
    </location>
</feature>
<feature type="domain" description="NAD-dependent epimerase/dehydratase" evidence="2">
    <location>
        <begin position="29"/>
        <end position="234"/>
    </location>
</feature>
<dbReference type="EMBL" id="QPJD01000001">
    <property type="protein sequence ID" value="RCW51768.1"/>
    <property type="molecule type" value="Genomic_DNA"/>
</dbReference>
<name>A0A368WAN0_9BACL</name>
<dbReference type="InterPro" id="IPR001509">
    <property type="entry name" value="Epimerase_deHydtase"/>
</dbReference>
<sequence>MIGGLTPGYSCNMKENPVLHVRCAMIKKVVLAGGTGFIGQYLSDQFRRLGYQVVVISRQLQHVSWLESAAIVEALEDAELLVNLAGKSVNCRYNVRNRKEILKSRIETTEILGRCVLSCNNPPPLWINSSTATIYRHAEDYPMTETGGELGSGFSVDVATAWERAFFTFELPRTRQVALRIAIVLGEHGGVMIPYKNLVKLGLGGVQGSGRQKFSWIHVEDLYRIIRFLQERLDISGVINCSAPHPVTNRELMQLLRTSLGRKIGLPAARWMLEVGALFLCTETELILKSRWVIPERLLKEGYDFRYKRLEQALEAIVNREYRR</sequence>
<comment type="caution">
    <text evidence="4">The sequence shown here is derived from an EMBL/GenBank/DDBJ whole genome shotgun (WGS) entry which is preliminary data.</text>
</comment>
<dbReference type="Proteomes" id="UP000252415">
    <property type="component" value="Unassembled WGS sequence"/>
</dbReference>
<dbReference type="Gene3D" id="3.40.50.720">
    <property type="entry name" value="NAD(P)-binding Rossmann-like Domain"/>
    <property type="match status" value="1"/>
</dbReference>
<evidence type="ECO:0008006" key="6">
    <source>
        <dbReference type="Google" id="ProtNLM"/>
    </source>
</evidence>
<dbReference type="PANTHER" id="PTHR11092:SF0">
    <property type="entry name" value="EPIMERASE FAMILY PROTEIN SDR39U1"/>
    <property type="match status" value="1"/>
</dbReference>
<dbReference type="NCBIfam" id="TIGR01777">
    <property type="entry name" value="yfcH"/>
    <property type="match status" value="1"/>
</dbReference>
<accession>A0A368WAN0</accession>
<protein>
    <recommendedName>
        <fullName evidence="6">DUF1731 domain-containing protein</fullName>
    </recommendedName>
</protein>
<reference evidence="4 5" key="1">
    <citation type="submission" date="2018-07" db="EMBL/GenBank/DDBJ databases">
        <title>Genomic Encyclopedia of Type Strains, Phase III (KMG-III): the genomes of soil and plant-associated and newly described type strains.</title>
        <authorList>
            <person name="Whitman W."/>
        </authorList>
    </citation>
    <scope>NUCLEOTIDE SEQUENCE [LARGE SCALE GENOMIC DNA]</scope>
    <source>
        <strain evidence="4 5">CECT 7506</strain>
    </source>
</reference>
<evidence type="ECO:0000313" key="5">
    <source>
        <dbReference type="Proteomes" id="UP000252415"/>
    </source>
</evidence>
<comment type="similarity">
    <text evidence="1">Belongs to the NAD(P)-dependent epimerase/dehydratase family. SDR39U1 subfamily.</text>
</comment>
<dbReference type="InterPro" id="IPR013549">
    <property type="entry name" value="DUF1731"/>
</dbReference>
<evidence type="ECO:0000259" key="3">
    <source>
        <dbReference type="Pfam" id="PF08338"/>
    </source>
</evidence>
<dbReference type="InterPro" id="IPR010099">
    <property type="entry name" value="SDR39U1"/>
</dbReference>
<gene>
    <name evidence="4" type="ORF">DFP97_101110</name>
</gene>
<organism evidence="4 5">
    <name type="scientific">Paenibacillus prosopidis</name>
    <dbReference type="NCBI Taxonomy" id="630520"/>
    <lineage>
        <taxon>Bacteria</taxon>
        <taxon>Bacillati</taxon>
        <taxon>Bacillota</taxon>
        <taxon>Bacilli</taxon>
        <taxon>Bacillales</taxon>
        <taxon>Paenibacillaceae</taxon>
        <taxon>Paenibacillus</taxon>
    </lineage>
</organism>
<dbReference type="SUPFAM" id="SSF51735">
    <property type="entry name" value="NAD(P)-binding Rossmann-fold domains"/>
    <property type="match status" value="1"/>
</dbReference>
<evidence type="ECO:0000259" key="2">
    <source>
        <dbReference type="Pfam" id="PF01370"/>
    </source>
</evidence>
<dbReference type="AlphaFoldDB" id="A0A368WAN0"/>
<evidence type="ECO:0000313" key="4">
    <source>
        <dbReference type="EMBL" id="RCW51768.1"/>
    </source>
</evidence>
<evidence type="ECO:0000256" key="1">
    <source>
        <dbReference type="ARBA" id="ARBA00009353"/>
    </source>
</evidence>
<dbReference type="Pfam" id="PF08338">
    <property type="entry name" value="DUF1731"/>
    <property type="match status" value="1"/>
</dbReference>
<proteinExistence type="inferred from homology"/>
<dbReference type="Pfam" id="PF01370">
    <property type="entry name" value="Epimerase"/>
    <property type="match status" value="1"/>
</dbReference>
<dbReference type="InterPro" id="IPR036291">
    <property type="entry name" value="NAD(P)-bd_dom_sf"/>
</dbReference>
<dbReference type="PANTHER" id="PTHR11092">
    <property type="entry name" value="SUGAR NUCLEOTIDE EPIMERASE RELATED"/>
    <property type="match status" value="1"/>
</dbReference>
<keyword evidence="5" id="KW-1185">Reference proteome</keyword>